<dbReference type="PATRIC" id="fig|1189621.3.peg.4051"/>
<dbReference type="GO" id="GO:0019346">
    <property type="term" value="P:transsulfuration"/>
    <property type="evidence" value="ECO:0007669"/>
    <property type="project" value="InterPro"/>
</dbReference>
<evidence type="ECO:0000313" key="6">
    <source>
        <dbReference type="Proteomes" id="UP000005551"/>
    </source>
</evidence>
<dbReference type="Gene3D" id="3.40.640.10">
    <property type="entry name" value="Type I PLP-dependent aspartate aminotransferase-like (Major domain)"/>
    <property type="match status" value="1"/>
</dbReference>
<dbReference type="SUPFAM" id="SSF53383">
    <property type="entry name" value="PLP-dependent transferases"/>
    <property type="match status" value="1"/>
</dbReference>
<evidence type="ECO:0000256" key="3">
    <source>
        <dbReference type="RuleBase" id="RU362118"/>
    </source>
</evidence>
<dbReference type="GO" id="GO:0005737">
    <property type="term" value="C:cytoplasm"/>
    <property type="evidence" value="ECO:0007669"/>
    <property type="project" value="TreeGrafter"/>
</dbReference>
<dbReference type="InterPro" id="IPR015421">
    <property type="entry name" value="PyrdxlP-dep_Trfase_major"/>
</dbReference>
<comment type="cofactor">
    <cofactor evidence="1 3">
        <name>pyridoxal 5'-phosphate</name>
        <dbReference type="ChEBI" id="CHEBI:597326"/>
    </cofactor>
</comment>
<dbReference type="STRING" id="1189621.A3SI_19481"/>
<keyword evidence="6" id="KW-1185">Reference proteome</keyword>
<dbReference type="Proteomes" id="UP000005551">
    <property type="component" value="Unassembled WGS sequence"/>
</dbReference>
<evidence type="ECO:0000256" key="1">
    <source>
        <dbReference type="ARBA" id="ARBA00001933"/>
    </source>
</evidence>
<evidence type="ECO:0000256" key="2">
    <source>
        <dbReference type="ARBA" id="ARBA00022898"/>
    </source>
</evidence>
<name>I5BSP1_9BACT</name>
<protein>
    <submittedName>
        <fullName evidence="5">Cys/Met metabolism pyridoxal-phosphate-dependent protein</fullName>
    </submittedName>
</protein>
<dbReference type="InterPro" id="IPR000277">
    <property type="entry name" value="Cys/Met-Metab_PyrdxlP-dep_enz"/>
</dbReference>
<keyword evidence="2 3" id="KW-0663">Pyridoxal phosphate</keyword>
<sequence length="59" mass="6142">MTPIYQSSTYKQSSPGEHQGFAYGRADNPTRAALQANLAALEGGRAAYCFGSGMAAIDA</sequence>
<feature type="compositionally biased region" description="Polar residues" evidence="4">
    <location>
        <begin position="1"/>
        <end position="16"/>
    </location>
</feature>
<dbReference type="Pfam" id="PF01053">
    <property type="entry name" value="Cys_Met_Meta_PP"/>
    <property type="match status" value="1"/>
</dbReference>
<feature type="region of interest" description="Disordered" evidence="4">
    <location>
        <begin position="1"/>
        <end position="25"/>
    </location>
</feature>
<comment type="caution">
    <text evidence="5">The sequence shown here is derived from an EMBL/GenBank/DDBJ whole genome shotgun (WGS) entry which is preliminary data.</text>
</comment>
<accession>I5BSP1</accession>
<proteinExistence type="inferred from homology"/>
<evidence type="ECO:0000256" key="4">
    <source>
        <dbReference type="SAM" id="MobiDB-lite"/>
    </source>
</evidence>
<organism evidence="5 6">
    <name type="scientific">Nitritalea halalkaliphila LW7</name>
    <dbReference type="NCBI Taxonomy" id="1189621"/>
    <lineage>
        <taxon>Bacteria</taxon>
        <taxon>Pseudomonadati</taxon>
        <taxon>Bacteroidota</taxon>
        <taxon>Cytophagia</taxon>
        <taxon>Cytophagales</taxon>
        <taxon>Cyclobacteriaceae</taxon>
        <taxon>Nitritalea</taxon>
    </lineage>
</organism>
<dbReference type="GO" id="GO:0016846">
    <property type="term" value="F:carbon-sulfur lyase activity"/>
    <property type="evidence" value="ECO:0007669"/>
    <property type="project" value="TreeGrafter"/>
</dbReference>
<dbReference type="PANTHER" id="PTHR11808">
    <property type="entry name" value="TRANS-SULFURATION ENZYME FAMILY MEMBER"/>
    <property type="match status" value="1"/>
</dbReference>
<reference evidence="5 6" key="1">
    <citation type="submission" date="2012-05" db="EMBL/GenBank/DDBJ databases">
        <title>Genome sequence of Nitritalea halalkaliphila LW7.</title>
        <authorList>
            <person name="Jangir P.K."/>
            <person name="Singh A."/>
            <person name="Shivaji S."/>
            <person name="Sharma R."/>
        </authorList>
    </citation>
    <scope>NUCLEOTIDE SEQUENCE [LARGE SCALE GENOMIC DNA]</scope>
    <source>
        <strain evidence="5 6">LW7</strain>
    </source>
</reference>
<dbReference type="GO" id="GO:0030170">
    <property type="term" value="F:pyridoxal phosphate binding"/>
    <property type="evidence" value="ECO:0007669"/>
    <property type="project" value="InterPro"/>
</dbReference>
<dbReference type="InterPro" id="IPR015424">
    <property type="entry name" value="PyrdxlP-dep_Trfase"/>
</dbReference>
<evidence type="ECO:0000313" key="5">
    <source>
        <dbReference type="EMBL" id="EIM72593.1"/>
    </source>
</evidence>
<gene>
    <name evidence="5" type="ORF">A3SI_19481</name>
</gene>
<dbReference type="EMBL" id="AJYA01000078">
    <property type="protein sequence ID" value="EIM72593.1"/>
    <property type="molecule type" value="Genomic_DNA"/>
</dbReference>
<dbReference type="AlphaFoldDB" id="I5BSP1"/>
<comment type="similarity">
    <text evidence="3">Belongs to the trans-sulfuration enzymes family.</text>
</comment>